<protein>
    <recommendedName>
        <fullName evidence="2">Riboflavin synthase</fullName>
        <ecNumber evidence="2">2.5.1.9</ecNumber>
    </recommendedName>
</protein>
<feature type="repeat" description="Lumazine-binding" evidence="3">
    <location>
        <begin position="1"/>
        <end position="98"/>
    </location>
</feature>
<gene>
    <name evidence="5" type="ORF">EXY25_02935</name>
</gene>
<dbReference type="NCBIfam" id="NF006767">
    <property type="entry name" value="PRK09289.1"/>
    <property type="match status" value="1"/>
</dbReference>
<organism evidence="5 6">
    <name type="scientific">Corallincola spongiicola</name>
    <dbReference type="NCBI Taxonomy" id="2520508"/>
    <lineage>
        <taxon>Bacteria</taxon>
        <taxon>Pseudomonadati</taxon>
        <taxon>Pseudomonadota</taxon>
        <taxon>Gammaproteobacteria</taxon>
        <taxon>Alteromonadales</taxon>
        <taxon>Psychromonadaceae</taxon>
        <taxon>Corallincola</taxon>
    </lineage>
</organism>
<dbReference type="PANTHER" id="PTHR21098">
    <property type="entry name" value="RIBOFLAVIN SYNTHASE ALPHA CHAIN"/>
    <property type="match status" value="1"/>
</dbReference>
<keyword evidence="6" id="KW-1185">Reference proteome</keyword>
<evidence type="ECO:0000256" key="1">
    <source>
        <dbReference type="ARBA" id="ARBA00022737"/>
    </source>
</evidence>
<dbReference type="Proteomes" id="UP000292544">
    <property type="component" value="Unassembled WGS sequence"/>
</dbReference>
<dbReference type="PIRSF" id="PIRSF000498">
    <property type="entry name" value="Riboflavin_syn_A"/>
    <property type="match status" value="1"/>
</dbReference>
<feature type="domain" description="Lumazine-binding" evidence="4">
    <location>
        <begin position="99"/>
        <end position="195"/>
    </location>
</feature>
<dbReference type="NCBIfam" id="NF009566">
    <property type="entry name" value="PRK13020.1"/>
    <property type="match status" value="1"/>
</dbReference>
<sequence>MFTGIVQCSARVSSFEHKANISRLTVMPPDTSYLQRLTTGASIAINGVCLTVVSFDSESVSFDLINETLQRSNLAQLTLGSFVNFERAAKWGDEIGGHLLSGHIQTQGVVEQVSECENQYDIEVSIAPEWHKYVLEKGYIAVDGISLTVGKLTERGFWLHIIPETLRLTTLGSKPVASGVNLEIDAQTQAVVDTVERMLMNTKNV</sequence>
<keyword evidence="1" id="KW-0677">Repeat</keyword>
<dbReference type="InterPro" id="IPR017938">
    <property type="entry name" value="Riboflavin_synthase-like_b-brl"/>
</dbReference>
<feature type="repeat" description="Lumazine-binding" evidence="3">
    <location>
        <begin position="99"/>
        <end position="195"/>
    </location>
</feature>
<evidence type="ECO:0000259" key="4">
    <source>
        <dbReference type="PROSITE" id="PS51177"/>
    </source>
</evidence>
<name>A0ABY1WTY5_9GAMM</name>
<dbReference type="RefSeq" id="WP_130565658.1">
    <property type="nucleotide sequence ID" value="NZ_SHLY01000001.1"/>
</dbReference>
<reference evidence="6" key="1">
    <citation type="submission" date="2019-02" db="EMBL/GenBank/DDBJ databases">
        <title>Draft genome sequence of Muricauda sp. 176CP4-71.</title>
        <authorList>
            <person name="Park J.-S."/>
        </authorList>
    </citation>
    <scope>NUCLEOTIDE SEQUENCE [LARGE SCALE GENOMIC DNA]</scope>
    <source>
        <strain evidence="6">176GS2-150</strain>
    </source>
</reference>
<dbReference type="InterPro" id="IPR026017">
    <property type="entry name" value="Lumazine-bd_dom"/>
</dbReference>
<evidence type="ECO:0000313" key="6">
    <source>
        <dbReference type="Proteomes" id="UP000292544"/>
    </source>
</evidence>
<evidence type="ECO:0000313" key="5">
    <source>
        <dbReference type="EMBL" id="TAA48204.1"/>
    </source>
</evidence>
<dbReference type="CDD" id="cd00402">
    <property type="entry name" value="Riboflavin_synthase_like"/>
    <property type="match status" value="1"/>
</dbReference>
<dbReference type="Pfam" id="PF00677">
    <property type="entry name" value="Lum_binding"/>
    <property type="match status" value="2"/>
</dbReference>
<evidence type="ECO:0000256" key="2">
    <source>
        <dbReference type="NCBIfam" id="TIGR00187"/>
    </source>
</evidence>
<dbReference type="EMBL" id="SHLY01000001">
    <property type="protein sequence ID" value="TAA48204.1"/>
    <property type="molecule type" value="Genomic_DNA"/>
</dbReference>
<dbReference type="Gene3D" id="2.40.30.20">
    <property type="match status" value="2"/>
</dbReference>
<comment type="caution">
    <text evidence="5">The sequence shown here is derived from an EMBL/GenBank/DDBJ whole genome shotgun (WGS) entry which is preliminary data.</text>
</comment>
<proteinExistence type="predicted"/>
<dbReference type="PANTHER" id="PTHR21098:SF0">
    <property type="entry name" value="RIBOFLAVIN SYNTHASE"/>
    <property type="match status" value="1"/>
</dbReference>
<dbReference type="InterPro" id="IPR001783">
    <property type="entry name" value="Lumazine-bd"/>
</dbReference>
<dbReference type="InterPro" id="IPR023366">
    <property type="entry name" value="ATP_synth_asu-like_sf"/>
</dbReference>
<dbReference type="EC" id="2.5.1.9" evidence="2"/>
<evidence type="ECO:0000256" key="3">
    <source>
        <dbReference type="PROSITE-ProRule" id="PRU00524"/>
    </source>
</evidence>
<accession>A0ABY1WTY5</accession>
<dbReference type="NCBIfam" id="TIGR00187">
    <property type="entry name" value="ribE"/>
    <property type="match status" value="1"/>
</dbReference>
<dbReference type="SUPFAM" id="SSF63380">
    <property type="entry name" value="Riboflavin synthase domain-like"/>
    <property type="match status" value="2"/>
</dbReference>
<feature type="domain" description="Lumazine-binding" evidence="4">
    <location>
        <begin position="1"/>
        <end position="98"/>
    </location>
</feature>
<dbReference type="PROSITE" id="PS51177">
    <property type="entry name" value="LUMAZINE_BIND"/>
    <property type="match status" value="2"/>
</dbReference>